<feature type="region of interest" description="Disordered" evidence="1">
    <location>
        <begin position="1"/>
        <end position="21"/>
    </location>
</feature>
<dbReference type="EMBL" id="JAJSOF020000009">
    <property type="protein sequence ID" value="KAJ4445995.1"/>
    <property type="molecule type" value="Genomic_DNA"/>
</dbReference>
<dbReference type="Proteomes" id="UP001148838">
    <property type="component" value="Unassembled WGS sequence"/>
</dbReference>
<name>A0ABQ8TJZ6_PERAM</name>
<dbReference type="InterPro" id="IPR002156">
    <property type="entry name" value="RNaseH_domain"/>
</dbReference>
<organism evidence="3 4">
    <name type="scientific">Periplaneta americana</name>
    <name type="common">American cockroach</name>
    <name type="synonym">Blatta americana</name>
    <dbReference type="NCBI Taxonomy" id="6978"/>
    <lineage>
        <taxon>Eukaryota</taxon>
        <taxon>Metazoa</taxon>
        <taxon>Ecdysozoa</taxon>
        <taxon>Arthropoda</taxon>
        <taxon>Hexapoda</taxon>
        <taxon>Insecta</taxon>
        <taxon>Pterygota</taxon>
        <taxon>Neoptera</taxon>
        <taxon>Polyneoptera</taxon>
        <taxon>Dictyoptera</taxon>
        <taxon>Blattodea</taxon>
        <taxon>Blattoidea</taxon>
        <taxon>Blattidae</taxon>
        <taxon>Blattinae</taxon>
        <taxon>Periplaneta</taxon>
    </lineage>
</organism>
<evidence type="ECO:0000313" key="3">
    <source>
        <dbReference type="EMBL" id="KAJ4445995.1"/>
    </source>
</evidence>
<proteinExistence type="predicted"/>
<evidence type="ECO:0000313" key="4">
    <source>
        <dbReference type="Proteomes" id="UP001148838"/>
    </source>
</evidence>
<evidence type="ECO:0000259" key="2">
    <source>
        <dbReference type="PROSITE" id="PS50879"/>
    </source>
</evidence>
<feature type="domain" description="RNase H type-1" evidence="2">
    <location>
        <begin position="1"/>
        <end position="93"/>
    </location>
</feature>
<sequence>MAGLCEGSNEPAGSLKASNEARQPRGRFLICSDSSDIQSLQSFNCDDPLVLRTQELFHTLLSSDYEIGVVWIPGHVGIPGNEAADAAARADALNGSLVY</sequence>
<gene>
    <name evidence="3" type="ORF">ANN_12681</name>
</gene>
<dbReference type="SUPFAM" id="SSF53098">
    <property type="entry name" value="Ribonuclease H-like"/>
    <property type="match status" value="1"/>
</dbReference>
<reference evidence="3 4" key="1">
    <citation type="journal article" date="2022" name="Allergy">
        <title>Genome assembly and annotation of Periplaneta americana reveal a comprehensive cockroach allergen profile.</title>
        <authorList>
            <person name="Wang L."/>
            <person name="Xiong Q."/>
            <person name="Saelim N."/>
            <person name="Wang L."/>
            <person name="Nong W."/>
            <person name="Wan A.T."/>
            <person name="Shi M."/>
            <person name="Liu X."/>
            <person name="Cao Q."/>
            <person name="Hui J.H.L."/>
            <person name="Sookrung N."/>
            <person name="Leung T.F."/>
            <person name="Tungtrongchitr A."/>
            <person name="Tsui S.K.W."/>
        </authorList>
    </citation>
    <scope>NUCLEOTIDE SEQUENCE [LARGE SCALE GENOMIC DNA]</scope>
    <source>
        <strain evidence="3">PWHHKU_190912</strain>
    </source>
</reference>
<dbReference type="Gene3D" id="3.30.420.10">
    <property type="entry name" value="Ribonuclease H-like superfamily/Ribonuclease H"/>
    <property type="match status" value="1"/>
</dbReference>
<comment type="caution">
    <text evidence="3">The sequence shown here is derived from an EMBL/GenBank/DDBJ whole genome shotgun (WGS) entry which is preliminary data.</text>
</comment>
<dbReference type="PROSITE" id="PS50879">
    <property type="entry name" value="RNASE_H_1"/>
    <property type="match status" value="1"/>
</dbReference>
<dbReference type="InterPro" id="IPR036397">
    <property type="entry name" value="RNaseH_sf"/>
</dbReference>
<keyword evidence="4" id="KW-1185">Reference proteome</keyword>
<dbReference type="InterPro" id="IPR012337">
    <property type="entry name" value="RNaseH-like_sf"/>
</dbReference>
<protein>
    <recommendedName>
        <fullName evidence="2">RNase H type-1 domain-containing protein</fullName>
    </recommendedName>
</protein>
<accession>A0ABQ8TJZ6</accession>
<evidence type="ECO:0000256" key="1">
    <source>
        <dbReference type="SAM" id="MobiDB-lite"/>
    </source>
</evidence>